<reference evidence="2" key="1">
    <citation type="journal article" date="2014" name="Int. J. Syst. Evol. Microbiol.">
        <title>Complete genome sequence of Corynebacterium casei LMG S-19264T (=DSM 44701T), isolated from a smear-ripened cheese.</title>
        <authorList>
            <consortium name="US DOE Joint Genome Institute (JGI-PGF)"/>
            <person name="Walter F."/>
            <person name="Albersmeier A."/>
            <person name="Kalinowski J."/>
            <person name="Ruckert C."/>
        </authorList>
    </citation>
    <scope>NUCLEOTIDE SEQUENCE</scope>
    <source>
        <strain evidence="2">KCTC 12719</strain>
    </source>
</reference>
<feature type="transmembrane region" description="Helical" evidence="1">
    <location>
        <begin position="6"/>
        <end position="22"/>
    </location>
</feature>
<gene>
    <name evidence="2" type="ORF">GCM10007103_15740</name>
</gene>
<name>A0A918SC74_9FLAO</name>
<evidence type="ECO:0000313" key="2">
    <source>
        <dbReference type="EMBL" id="GHA35044.1"/>
    </source>
</evidence>
<dbReference type="Proteomes" id="UP000610456">
    <property type="component" value="Unassembled WGS sequence"/>
</dbReference>
<reference evidence="2" key="2">
    <citation type="submission" date="2020-09" db="EMBL/GenBank/DDBJ databases">
        <authorList>
            <person name="Sun Q."/>
            <person name="Kim S."/>
        </authorList>
    </citation>
    <scope>NUCLEOTIDE SEQUENCE</scope>
    <source>
        <strain evidence="2">KCTC 12719</strain>
    </source>
</reference>
<dbReference type="AlphaFoldDB" id="A0A918SC74"/>
<keyword evidence="1" id="KW-0812">Transmembrane</keyword>
<accession>A0A918SC74</accession>
<keyword evidence="1" id="KW-1133">Transmembrane helix</keyword>
<protein>
    <recommendedName>
        <fullName evidence="4">Polyketide cyclase / dehydrase and lipid transport</fullName>
    </recommendedName>
</protein>
<dbReference type="InterPro" id="IPR023393">
    <property type="entry name" value="START-like_dom_sf"/>
</dbReference>
<keyword evidence="3" id="KW-1185">Reference proteome</keyword>
<evidence type="ECO:0000256" key="1">
    <source>
        <dbReference type="SAM" id="Phobius"/>
    </source>
</evidence>
<dbReference type="RefSeq" id="WP_189604175.1">
    <property type="nucleotide sequence ID" value="NZ_BMXB01000004.1"/>
</dbReference>
<sequence length="178" mass="20917">MTLFFYIIIGMITFVAFLHAWSKKQYDLNRTIIINKPKPEVYAYIRQLQKQPLWMVWYQENPEVIIKYKGEDGKMDAASYWKGNNRNIGEGIQKITKVKEGKVLEMQLLFLKPYKTLALQYFGVKEVEPERTKLIWGVRGAHKFPASVFTIFYGLERAIGKEFEQGLKNLKNNLENSK</sequence>
<dbReference type="EMBL" id="BMXB01000004">
    <property type="protein sequence ID" value="GHA35044.1"/>
    <property type="molecule type" value="Genomic_DNA"/>
</dbReference>
<comment type="caution">
    <text evidence="2">The sequence shown here is derived from an EMBL/GenBank/DDBJ whole genome shotgun (WGS) entry which is preliminary data.</text>
</comment>
<dbReference type="Gene3D" id="3.30.530.20">
    <property type="match status" value="1"/>
</dbReference>
<evidence type="ECO:0008006" key="4">
    <source>
        <dbReference type="Google" id="ProtNLM"/>
    </source>
</evidence>
<organism evidence="2 3">
    <name type="scientific">Salinimicrobium marinum</name>
    <dbReference type="NCBI Taxonomy" id="680283"/>
    <lineage>
        <taxon>Bacteria</taxon>
        <taxon>Pseudomonadati</taxon>
        <taxon>Bacteroidota</taxon>
        <taxon>Flavobacteriia</taxon>
        <taxon>Flavobacteriales</taxon>
        <taxon>Flavobacteriaceae</taxon>
        <taxon>Salinimicrobium</taxon>
    </lineage>
</organism>
<proteinExistence type="predicted"/>
<dbReference type="SUPFAM" id="SSF55961">
    <property type="entry name" value="Bet v1-like"/>
    <property type="match status" value="1"/>
</dbReference>
<keyword evidence="1" id="KW-0472">Membrane</keyword>
<dbReference type="CDD" id="cd07818">
    <property type="entry name" value="SRPBCC_1"/>
    <property type="match status" value="1"/>
</dbReference>
<evidence type="ECO:0000313" key="3">
    <source>
        <dbReference type="Proteomes" id="UP000610456"/>
    </source>
</evidence>